<evidence type="ECO:0000256" key="11">
    <source>
        <dbReference type="SAM" id="MobiDB-lite"/>
    </source>
</evidence>
<feature type="compositionally biased region" description="Acidic residues" evidence="11">
    <location>
        <begin position="539"/>
        <end position="571"/>
    </location>
</feature>
<dbReference type="WBParaSite" id="ACAC_0000211301-mRNA-1">
    <property type="protein sequence ID" value="ACAC_0000211301-mRNA-1"/>
    <property type="gene ID" value="ACAC_0000211301"/>
</dbReference>
<evidence type="ECO:0000313" key="13">
    <source>
        <dbReference type="Proteomes" id="UP000035642"/>
    </source>
</evidence>
<evidence type="ECO:0000256" key="6">
    <source>
        <dbReference type="ARBA" id="ARBA00023015"/>
    </source>
</evidence>
<feature type="compositionally biased region" description="Low complexity" evidence="11">
    <location>
        <begin position="34"/>
        <end position="49"/>
    </location>
</feature>
<keyword evidence="6" id="KW-0805">Transcription regulation</keyword>
<protein>
    <submittedName>
        <fullName evidence="14">C2H2-type domain-containing protein</fullName>
    </submittedName>
</protein>
<feature type="compositionally biased region" description="Low complexity" evidence="11">
    <location>
        <begin position="482"/>
        <end position="491"/>
    </location>
</feature>
<name>A0A158P791_ANGCA</name>
<feature type="compositionally biased region" description="Polar residues" evidence="11">
    <location>
        <begin position="521"/>
        <end position="533"/>
    </location>
</feature>
<evidence type="ECO:0000256" key="10">
    <source>
        <dbReference type="PROSITE-ProRule" id="PRU00042"/>
    </source>
</evidence>
<comment type="subcellular location">
    <subcellularLocation>
        <location evidence="1">Nucleus</location>
    </subcellularLocation>
</comment>
<dbReference type="GO" id="GO:0000978">
    <property type="term" value="F:RNA polymerase II cis-regulatory region sequence-specific DNA binding"/>
    <property type="evidence" value="ECO:0007669"/>
    <property type="project" value="TreeGrafter"/>
</dbReference>
<evidence type="ECO:0000259" key="12">
    <source>
        <dbReference type="PROSITE" id="PS50157"/>
    </source>
</evidence>
<keyword evidence="2" id="KW-0479">Metal-binding</keyword>
<keyword evidence="7" id="KW-0238">DNA-binding</keyword>
<sequence length="571" mass="63512">MPLQGMEPGEPPCLLLPTVCVDGGKTSPLAEQPSTSSSSASISDVVTTTLSEQTTSQPQSTLTHIEIVSPKSSLLQKLARKTYENYHMRSYGCLCCDALQGEHTTRRILVQPRVPVTSNALIFHRWYAYRDERTSSSSSDSGITSLQFSPPNLLSLGSSSMSSTLMALSPPGLSPVNVKDSAFSTPSKETKSINRFTFDHIPFQNLSADQVDSFEISSAFELPSSSRKDPERLKDVLMTVRRHKDVIVHPVLPRKGSVIQSAQKGDSSHLLLHSSRRNTAVSPSLSSCLSSAESHRLATSPSYIGLSPSQRSDASAKSDLQKSPESLSSEPQDVKKGILQSEFASLHKCRNKEARFDKVCWLNDSSQQHLRRHTGEKPFGCDACGRFFSRSDHLRTHRRTHTDEKPYQCYICPYAAVSSFKHFTEASRCVDATPEHPASNQGNPFEFPEASRCTKKSRWITNYYSTNNYCRCLSDGDQGLMSSSSRVSEPSTPKRVRHTTDISPVREQPDRDRTLTELVTPRNTHVTETSQEDIPSLNEIEDDVIVDVCELEQEEEDEDDDDNDDDVELDQ</sequence>
<dbReference type="AlphaFoldDB" id="A0A158P791"/>
<dbReference type="FunFam" id="3.30.160.60:FF:000064">
    <property type="entry name" value="Early growth response protein 3"/>
    <property type="match status" value="1"/>
</dbReference>
<feature type="domain" description="C2H2-type" evidence="12">
    <location>
        <begin position="379"/>
        <end position="406"/>
    </location>
</feature>
<keyword evidence="9" id="KW-0539">Nucleus</keyword>
<dbReference type="STRING" id="6313.A0A158P791"/>
<keyword evidence="8" id="KW-0804">Transcription</keyword>
<organism evidence="13 14">
    <name type="scientific">Angiostrongylus cantonensis</name>
    <name type="common">Rat lungworm</name>
    <dbReference type="NCBI Taxonomy" id="6313"/>
    <lineage>
        <taxon>Eukaryota</taxon>
        <taxon>Metazoa</taxon>
        <taxon>Ecdysozoa</taxon>
        <taxon>Nematoda</taxon>
        <taxon>Chromadorea</taxon>
        <taxon>Rhabditida</taxon>
        <taxon>Rhabditina</taxon>
        <taxon>Rhabditomorpha</taxon>
        <taxon>Strongyloidea</taxon>
        <taxon>Metastrongylidae</taxon>
        <taxon>Angiostrongylus</taxon>
    </lineage>
</organism>
<reference evidence="13" key="1">
    <citation type="submission" date="2012-09" db="EMBL/GenBank/DDBJ databases">
        <authorList>
            <person name="Martin A.A."/>
        </authorList>
    </citation>
    <scope>NUCLEOTIDE SEQUENCE</scope>
</reference>
<evidence type="ECO:0000256" key="8">
    <source>
        <dbReference type="ARBA" id="ARBA00023163"/>
    </source>
</evidence>
<evidence type="ECO:0000256" key="1">
    <source>
        <dbReference type="ARBA" id="ARBA00004123"/>
    </source>
</evidence>
<keyword evidence="4 10" id="KW-0863">Zinc-finger</keyword>
<feature type="region of interest" description="Disordered" evidence="11">
    <location>
        <begin position="481"/>
        <end position="571"/>
    </location>
</feature>
<dbReference type="Gene3D" id="3.30.160.60">
    <property type="entry name" value="Classic Zinc Finger"/>
    <property type="match status" value="2"/>
</dbReference>
<reference evidence="14" key="2">
    <citation type="submission" date="2016-04" db="UniProtKB">
        <authorList>
            <consortium name="WormBaseParasite"/>
        </authorList>
    </citation>
    <scope>IDENTIFICATION</scope>
</reference>
<dbReference type="GO" id="GO:0005634">
    <property type="term" value="C:nucleus"/>
    <property type="evidence" value="ECO:0007669"/>
    <property type="project" value="UniProtKB-SubCell"/>
</dbReference>
<dbReference type="PANTHER" id="PTHR23235:SF161">
    <property type="entry name" value="C2H2-TYPE DOMAIN-CONTAINING PROTEIN"/>
    <property type="match status" value="1"/>
</dbReference>
<keyword evidence="5" id="KW-0862">Zinc</keyword>
<dbReference type="PROSITE" id="PS50157">
    <property type="entry name" value="ZINC_FINGER_C2H2_2"/>
    <property type="match status" value="1"/>
</dbReference>
<evidence type="ECO:0000313" key="14">
    <source>
        <dbReference type="WBParaSite" id="ACAC_0000211301-mRNA-1"/>
    </source>
</evidence>
<feature type="region of interest" description="Disordered" evidence="11">
    <location>
        <begin position="26"/>
        <end position="57"/>
    </location>
</feature>
<keyword evidence="3" id="KW-0677">Repeat</keyword>
<dbReference type="InterPro" id="IPR013087">
    <property type="entry name" value="Znf_C2H2_type"/>
</dbReference>
<dbReference type="Proteomes" id="UP000035642">
    <property type="component" value="Unassembled WGS sequence"/>
</dbReference>
<dbReference type="SUPFAM" id="SSF57667">
    <property type="entry name" value="beta-beta-alpha zinc fingers"/>
    <property type="match status" value="1"/>
</dbReference>
<dbReference type="PROSITE" id="PS00028">
    <property type="entry name" value="ZINC_FINGER_C2H2_1"/>
    <property type="match status" value="1"/>
</dbReference>
<evidence type="ECO:0000256" key="9">
    <source>
        <dbReference type="ARBA" id="ARBA00023242"/>
    </source>
</evidence>
<evidence type="ECO:0000256" key="4">
    <source>
        <dbReference type="ARBA" id="ARBA00022771"/>
    </source>
</evidence>
<keyword evidence="13" id="KW-1185">Reference proteome</keyword>
<accession>A0A158P791</accession>
<evidence type="ECO:0000256" key="7">
    <source>
        <dbReference type="ARBA" id="ARBA00023125"/>
    </source>
</evidence>
<evidence type="ECO:0000256" key="2">
    <source>
        <dbReference type="ARBA" id="ARBA00022723"/>
    </source>
</evidence>
<evidence type="ECO:0000256" key="3">
    <source>
        <dbReference type="ARBA" id="ARBA00022737"/>
    </source>
</evidence>
<dbReference type="InterPro" id="IPR036236">
    <property type="entry name" value="Znf_C2H2_sf"/>
</dbReference>
<feature type="compositionally biased region" description="Polar residues" evidence="11">
    <location>
        <begin position="301"/>
        <end position="313"/>
    </location>
</feature>
<dbReference type="GO" id="GO:0008270">
    <property type="term" value="F:zinc ion binding"/>
    <property type="evidence" value="ECO:0007669"/>
    <property type="project" value="UniProtKB-KW"/>
</dbReference>
<dbReference type="PANTHER" id="PTHR23235">
    <property type="entry name" value="KRUEPPEL-LIKE TRANSCRIPTION FACTOR"/>
    <property type="match status" value="1"/>
</dbReference>
<feature type="region of interest" description="Disordered" evidence="11">
    <location>
        <begin position="301"/>
        <end position="334"/>
    </location>
</feature>
<proteinExistence type="predicted"/>
<evidence type="ECO:0000256" key="5">
    <source>
        <dbReference type="ARBA" id="ARBA00022833"/>
    </source>
</evidence>
<dbReference type="GO" id="GO:0000981">
    <property type="term" value="F:DNA-binding transcription factor activity, RNA polymerase II-specific"/>
    <property type="evidence" value="ECO:0007669"/>
    <property type="project" value="TreeGrafter"/>
</dbReference>